<gene>
    <name evidence="1" type="ORF">GCM10023186_41890</name>
</gene>
<dbReference type="RefSeq" id="WP_345227426.1">
    <property type="nucleotide sequence ID" value="NZ_BAABHA010000015.1"/>
</dbReference>
<organism evidence="1 2">
    <name type="scientific">Hymenobacter koreensis</name>
    <dbReference type="NCBI Taxonomy" id="1084523"/>
    <lineage>
        <taxon>Bacteria</taxon>
        <taxon>Pseudomonadati</taxon>
        <taxon>Bacteroidota</taxon>
        <taxon>Cytophagia</taxon>
        <taxon>Cytophagales</taxon>
        <taxon>Hymenobacteraceae</taxon>
        <taxon>Hymenobacter</taxon>
    </lineage>
</organism>
<keyword evidence="2" id="KW-1185">Reference proteome</keyword>
<dbReference type="Proteomes" id="UP001500454">
    <property type="component" value="Unassembled WGS sequence"/>
</dbReference>
<accession>A0ABP8JJQ6</accession>
<dbReference type="EMBL" id="BAABHA010000015">
    <property type="protein sequence ID" value="GAA4391957.1"/>
    <property type="molecule type" value="Genomic_DNA"/>
</dbReference>
<reference evidence="2" key="1">
    <citation type="journal article" date="2019" name="Int. J. Syst. Evol. Microbiol.">
        <title>The Global Catalogue of Microorganisms (GCM) 10K type strain sequencing project: providing services to taxonomists for standard genome sequencing and annotation.</title>
        <authorList>
            <consortium name="The Broad Institute Genomics Platform"/>
            <consortium name="The Broad Institute Genome Sequencing Center for Infectious Disease"/>
            <person name="Wu L."/>
            <person name="Ma J."/>
        </authorList>
    </citation>
    <scope>NUCLEOTIDE SEQUENCE [LARGE SCALE GENOMIC DNA]</scope>
    <source>
        <strain evidence="2">JCM 17924</strain>
    </source>
</reference>
<evidence type="ECO:0000313" key="1">
    <source>
        <dbReference type="EMBL" id="GAA4391957.1"/>
    </source>
</evidence>
<evidence type="ECO:0008006" key="3">
    <source>
        <dbReference type="Google" id="ProtNLM"/>
    </source>
</evidence>
<name>A0ABP8JJQ6_9BACT</name>
<evidence type="ECO:0000313" key="2">
    <source>
        <dbReference type="Proteomes" id="UP001500454"/>
    </source>
</evidence>
<comment type="caution">
    <text evidence="1">The sequence shown here is derived from an EMBL/GenBank/DDBJ whole genome shotgun (WGS) entry which is preliminary data.</text>
</comment>
<proteinExistence type="predicted"/>
<protein>
    <recommendedName>
        <fullName evidence="3">Phage tail protein</fullName>
    </recommendedName>
</protein>
<sequence>MIQISKKFTRFTWYGPNLVIAGSGVTPPAWASRVNFLRGINDAGTGPVSYKFGRAVNSLGTAARPIKTGEILELDALNIVAGSPGSFFEVDNGEAPTAAAPETIVTRVPAGGVPTPASHCVAGRFTLSEPLFTQGAGTVTYRLGSGAYTTLSAFLAQVAARTDAELEAAGLPFTFLVTPFGTEAVTVQHTSTPA</sequence>